<reference evidence="2" key="2">
    <citation type="submission" date="2025-08" db="UniProtKB">
        <authorList>
            <consortium name="Ensembl"/>
        </authorList>
    </citation>
    <scope>IDENTIFICATION</scope>
    <source>
        <strain evidence="2">broiler</strain>
    </source>
</reference>
<dbReference type="PANTHER" id="PTHR11741:SF0">
    <property type="entry name" value="ELONGATION FACTOR TS, MITOCHONDRIAL"/>
    <property type="match status" value="1"/>
</dbReference>
<dbReference type="Ensembl" id="ENSGALT00010062840.1">
    <property type="protein sequence ID" value="ENSGALP00010038825.1"/>
    <property type="gene ID" value="ENSGALG00010025755.1"/>
</dbReference>
<feature type="compositionally biased region" description="Gly residues" evidence="1">
    <location>
        <begin position="288"/>
        <end position="298"/>
    </location>
</feature>
<sequence length="359" mass="37576">MTPNPLCVPITPNPLSVPMALCPHHPNLWQCPLCVPITPNPLSVPFVSPTPQTLSVSPLCPHGSVSPSPQSLAVSPLCPHHPKPPQCPLCVPMTPNPLCVPITPNPLNVPMALCPHHPKLSVSSLCPYDPKPAQCPHGAVSPHHPKAVSPLFPVALCPHPPNLRACPHICGVPTSVSPHLCPRDPQQSPPYPHITMSCPPPPPPGSMGENMALRRAAFLAVPPDCFIASYAHGPPPGEPPPPHTAPALGRYGALVACRVTEPGVSPDPAAVGRKVAQHVVGMAPLSVGGPGGDVGGGRGGRKEGGEEEEEEGEGEEEETRLLAQSFVLQPSLTVAEFVRSHGVAVLDFVRFQCGEEERG</sequence>
<dbReference type="InterPro" id="IPR036402">
    <property type="entry name" value="EF-Ts_dimer_sf"/>
</dbReference>
<dbReference type="GeneTree" id="ENSGT00390000016293"/>
<proteinExistence type="predicted"/>
<dbReference type="Proteomes" id="UP000000539">
    <property type="component" value="Chromosome 34"/>
</dbReference>
<dbReference type="Gene3D" id="3.30.479.20">
    <property type="entry name" value="Elongation factor Ts, dimerisation domain"/>
    <property type="match status" value="1"/>
</dbReference>
<feature type="region of interest" description="Disordered" evidence="1">
    <location>
        <begin position="283"/>
        <end position="319"/>
    </location>
</feature>
<dbReference type="GO" id="GO:0003746">
    <property type="term" value="F:translation elongation factor activity"/>
    <property type="evidence" value="ECO:0007669"/>
    <property type="project" value="InterPro"/>
</dbReference>
<evidence type="ECO:0000256" key="1">
    <source>
        <dbReference type="SAM" id="MobiDB-lite"/>
    </source>
</evidence>
<feature type="compositionally biased region" description="Acidic residues" evidence="1">
    <location>
        <begin position="305"/>
        <end position="318"/>
    </location>
</feature>
<name>A0A8V1A944_CHICK</name>
<dbReference type="InterPro" id="IPR001816">
    <property type="entry name" value="Transl_elong_EFTs/EF1B"/>
</dbReference>
<dbReference type="PANTHER" id="PTHR11741">
    <property type="entry name" value="ELONGATION FACTOR TS"/>
    <property type="match status" value="1"/>
</dbReference>
<evidence type="ECO:0000313" key="2">
    <source>
        <dbReference type="Ensembl" id="ENSGALP00010038825.1"/>
    </source>
</evidence>
<keyword evidence="3" id="KW-1185">Reference proteome</keyword>
<evidence type="ECO:0000313" key="3">
    <source>
        <dbReference type="Proteomes" id="UP000000539"/>
    </source>
</evidence>
<accession>A0A8V1A944</accession>
<dbReference type="GlyGen" id="A0A8V1A944">
    <property type="glycosylation" value="1 site"/>
</dbReference>
<protein>
    <recommendedName>
        <fullName evidence="4">Translation elongation factor EFTs/EF1B dimerisation domain-containing protein</fullName>
    </recommendedName>
</protein>
<organism evidence="2 3">
    <name type="scientific">Gallus gallus</name>
    <name type="common">Chicken</name>
    <dbReference type="NCBI Taxonomy" id="9031"/>
    <lineage>
        <taxon>Eukaryota</taxon>
        <taxon>Metazoa</taxon>
        <taxon>Chordata</taxon>
        <taxon>Craniata</taxon>
        <taxon>Vertebrata</taxon>
        <taxon>Euteleostomi</taxon>
        <taxon>Archelosauria</taxon>
        <taxon>Archosauria</taxon>
        <taxon>Dinosauria</taxon>
        <taxon>Saurischia</taxon>
        <taxon>Theropoda</taxon>
        <taxon>Coelurosauria</taxon>
        <taxon>Aves</taxon>
        <taxon>Neognathae</taxon>
        <taxon>Galloanserae</taxon>
        <taxon>Galliformes</taxon>
        <taxon>Phasianidae</taxon>
        <taxon>Phasianinae</taxon>
        <taxon>Gallus</taxon>
    </lineage>
</organism>
<reference evidence="2" key="1">
    <citation type="submission" date="2020-11" db="EMBL/GenBank/DDBJ databases">
        <title>Gallus gallus (Chicken) genome, bGalGal1, GRCg7b, maternal haplotype autosomes + Z &amp; W.</title>
        <authorList>
            <person name="Warren W."/>
            <person name="Formenti G."/>
            <person name="Fedrigo O."/>
            <person name="Haase B."/>
            <person name="Mountcastle J."/>
            <person name="Balacco J."/>
            <person name="Tracey A."/>
            <person name="Schneider V."/>
            <person name="Okimoto R."/>
            <person name="Cheng H."/>
            <person name="Hawken R."/>
            <person name="Howe K."/>
            <person name="Jarvis E.D."/>
        </authorList>
    </citation>
    <scope>NUCLEOTIDE SEQUENCE [LARGE SCALE GENOMIC DNA]</scope>
    <source>
        <strain evidence="2">Broiler</strain>
    </source>
</reference>
<dbReference type="SUPFAM" id="SSF54713">
    <property type="entry name" value="Elongation factor Ts (EF-Ts), dimerisation domain"/>
    <property type="match status" value="1"/>
</dbReference>
<evidence type="ECO:0008006" key="4">
    <source>
        <dbReference type="Google" id="ProtNLM"/>
    </source>
</evidence>
<dbReference type="AlphaFoldDB" id="A0A8V1A944"/>
<reference evidence="2" key="3">
    <citation type="submission" date="2025-09" db="UniProtKB">
        <authorList>
            <consortium name="Ensembl"/>
        </authorList>
    </citation>
    <scope>IDENTIFICATION</scope>
    <source>
        <strain evidence="2">broiler</strain>
    </source>
</reference>